<reference evidence="2 4" key="2">
    <citation type="journal article" date="2018" name="Plant J.">
        <title>The Physcomitrella patens chromosome-scale assembly reveals moss genome structure and evolution.</title>
        <authorList>
            <person name="Lang D."/>
            <person name="Ullrich K.K."/>
            <person name="Murat F."/>
            <person name="Fuchs J."/>
            <person name="Jenkins J."/>
            <person name="Haas F.B."/>
            <person name="Piednoel M."/>
            <person name="Gundlach H."/>
            <person name="Van Bel M."/>
            <person name="Meyberg R."/>
            <person name="Vives C."/>
            <person name="Morata J."/>
            <person name="Symeonidi A."/>
            <person name="Hiss M."/>
            <person name="Muchero W."/>
            <person name="Kamisugi Y."/>
            <person name="Saleh O."/>
            <person name="Blanc G."/>
            <person name="Decker E.L."/>
            <person name="van Gessel N."/>
            <person name="Grimwood J."/>
            <person name="Hayes R.D."/>
            <person name="Graham S.W."/>
            <person name="Gunter L.E."/>
            <person name="McDaniel S.F."/>
            <person name="Hoernstein S.N.W."/>
            <person name="Larsson A."/>
            <person name="Li F.W."/>
            <person name="Perroud P.F."/>
            <person name="Phillips J."/>
            <person name="Ranjan P."/>
            <person name="Rokshar D.S."/>
            <person name="Rothfels C.J."/>
            <person name="Schneider L."/>
            <person name="Shu S."/>
            <person name="Stevenson D.W."/>
            <person name="Thummler F."/>
            <person name="Tillich M."/>
            <person name="Villarreal Aguilar J.C."/>
            <person name="Widiez T."/>
            <person name="Wong G.K."/>
            <person name="Wymore A."/>
            <person name="Zhang Y."/>
            <person name="Zimmer A.D."/>
            <person name="Quatrano R.S."/>
            <person name="Mayer K.F.X."/>
            <person name="Goodstein D."/>
            <person name="Casacuberta J.M."/>
            <person name="Vandepoele K."/>
            <person name="Reski R."/>
            <person name="Cuming A.C."/>
            <person name="Tuskan G.A."/>
            <person name="Maumus F."/>
            <person name="Salse J."/>
            <person name="Schmutz J."/>
            <person name="Rensing S.A."/>
        </authorList>
    </citation>
    <scope>NUCLEOTIDE SEQUENCE [LARGE SCALE GENOMIC DNA]</scope>
    <source>
        <strain evidence="3 4">cv. Gransden 2004</strain>
    </source>
</reference>
<dbReference type="RefSeq" id="XP_024363557.1">
    <property type="nucleotide sequence ID" value="XM_024507789.2"/>
</dbReference>
<dbReference type="PROSITE" id="PS51186">
    <property type="entry name" value="GNAT"/>
    <property type="match status" value="1"/>
</dbReference>
<dbReference type="PANTHER" id="PTHR47542:SF2">
    <property type="entry name" value="ACYL-COA N-ACYLTRANSFERASES (NAT) SUPERFAMILY PROTEIN"/>
    <property type="match status" value="1"/>
</dbReference>
<name>A9RQM6_PHYPA</name>
<dbReference type="GO" id="GO:0016747">
    <property type="term" value="F:acyltransferase activity, transferring groups other than amino-acyl groups"/>
    <property type="evidence" value="ECO:0007669"/>
    <property type="project" value="InterPro"/>
</dbReference>
<dbReference type="PANTHER" id="PTHR47542">
    <property type="entry name" value="ACYL-COA N-ACYLTRANSFERASES (NAT) SUPERFAMILY PROTEIN"/>
    <property type="match status" value="1"/>
</dbReference>
<reference evidence="2 4" key="1">
    <citation type="journal article" date="2008" name="Science">
        <title>The Physcomitrella genome reveals evolutionary insights into the conquest of land by plants.</title>
        <authorList>
            <person name="Rensing S."/>
            <person name="Lang D."/>
            <person name="Zimmer A."/>
            <person name="Terry A."/>
            <person name="Salamov A."/>
            <person name="Shapiro H."/>
            <person name="Nishiyama T."/>
            <person name="Perroud P.-F."/>
            <person name="Lindquist E."/>
            <person name="Kamisugi Y."/>
            <person name="Tanahashi T."/>
            <person name="Sakakibara K."/>
            <person name="Fujita T."/>
            <person name="Oishi K."/>
            <person name="Shin-I T."/>
            <person name="Kuroki Y."/>
            <person name="Toyoda A."/>
            <person name="Suzuki Y."/>
            <person name="Hashimoto A."/>
            <person name="Yamaguchi K."/>
            <person name="Sugano A."/>
            <person name="Kohara Y."/>
            <person name="Fujiyama A."/>
            <person name="Anterola A."/>
            <person name="Aoki S."/>
            <person name="Ashton N."/>
            <person name="Barbazuk W.B."/>
            <person name="Barker E."/>
            <person name="Bennetzen J."/>
            <person name="Bezanilla M."/>
            <person name="Blankenship R."/>
            <person name="Cho S.H."/>
            <person name="Dutcher S."/>
            <person name="Estelle M."/>
            <person name="Fawcett J.A."/>
            <person name="Gundlach H."/>
            <person name="Hanada K."/>
            <person name="Heyl A."/>
            <person name="Hicks K.A."/>
            <person name="Hugh J."/>
            <person name="Lohr M."/>
            <person name="Mayer K."/>
            <person name="Melkozernov A."/>
            <person name="Murata T."/>
            <person name="Nelson D."/>
            <person name="Pils B."/>
            <person name="Prigge M."/>
            <person name="Reiss B."/>
            <person name="Renner T."/>
            <person name="Rombauts S."/>
            <person name="Rushton P."/>
            <person name="Sanderfoot A."/>
            <person name="Schween G."/>
            <person name="Shiu S.-H."/>
            <person name="Stueber K."/>
            <person name="Theodoulou F.L."/>
            <person name="Tu H."/>
            <person name="Van de Peer Y."/>
            <person name="Verrier P.J."/>
            <person name="Waters E."/>
            <person name="Wood A."/>
            <person name="Yang L."/>
            <person name="Cove D."/>
            <person name="Cuming A."/>
            <person name="Hasebe M."/>
            <person name="Lucas S."/>
            <person name="Mishler D.B."/>
            <person name="Reski R."/>
            <person name="Grigoriev I."/>
            <person name="Quatrano R.S."/>
            <person name="Boore J.L."/>
        </authorList>
    </citation>
    <scope>NUCLEOTIDE SEQUENCE [LARGE SCALE GENOMIC DNA]</scope>
    <source>
        <strain evidence="3 4">cv. Gransden 2004</strain>
    </source>
</reference>
<dbReference type="AlphaFoldDB" id="A9RQM6"/>
<dbReference type="Gramene" id="Pp3c2_27490V3.1">
    <property type="protein sequence ID" value="Pp3c2_27490V3.1"/>
    <property type="gene ID" value="Pp3c2_27490"/>
</dbReference>
<dbReference type="OMA" id="RTGIKMV"/>
<reference evidence="3" key="3">
    <citation type="submission" date="2020-12" db="UniProtKB">
        <authorList>
            <consortium name="EnsemblPlants"/>
        </authorList>
    </citation>
    <scope>IDENTIFICATION</scope>
</reference>
<dbReference type="PaxDb" id="3218-PP1S22_315V6.1"/>
<keyword evidence="4" id="KW-1185">Reference proteome</keyword>
<gene>
    <name evidence="3" type="primary">LOC112276453</name>
    <name evidence="2" type="ORF">PHYPA_003269</name>
</gene>
<evidence type="ECO:0000313" key="2">
    <source>
        <dbReference type="EMBL" id="PNR60476.1"/>
    </source>
</evidence>
<evidence type="ECO:0000259" key="1">
    <source>
        <dbReference type="PROSITE" id="PS51186"/>
    </source>
</evidence>
<dbReference type="Proteomes" id="UP000006727">
    <property type="component" value="Chromosome 2"/>
</dbReference>
<dbReference type="SUPFAM" id="SSF55729">
    <property type="entry name" value="Acyl-CoA N-acyltransferases (Nat)"/>
    <property type="match status" value="1"/>
</dbReference>
<proteinExistence type="predicted"/>
<dbReference type="EnsemblPlants" id="Pp3c2_27490V3.1">
    <property type="protein sequence ID" value="Pp3c2_27490V3.1"/>
    <property type="gene ID" value="Pp3c2_27490"/>
</dbReference>
<dbReference type="OrthoDB" id="41532at2759"/>
<dbReference type="Gramene" id="Pp3c2_27490V3.4">
    <property type="protein sequence ID" value="Pp3c2_27490V3.4"/>
    <property type="gene ID" value="Pp3c2_27490"/>
</dbReference>
<feature type="domain" description="N-acetyltransferase" evidence="1">
    <location>
        <begin position="23"/>
        <end position="182"/>
    </location>
</feature>
<dbReference type="EnsemblPlants" id="Pp3c2_27490V3.4">
    <property type="protein sequence ID" value="Pp3c2_27490V3.4"/>
    <property type="gene ID" value="Pp3c2_27490"/>
</dbReference>
<dbReference type="STRING" id="3218.A9RQM6"/>
<dbReference type="InterPro" id="IPR000182">
    <property type="entry name" value="GNAT_dom"/>
</dbReference>
<dbReference type="InterPro" id="IPR016181">
    <property type="entry name" value="Acyl_CoA_acyltransferase"/>
</dbReference>
<dbReference type="Gramene" id="Pp3c2_27490V3.3">
    <property type="protein sequence ID" value="Pp3c2_27490V3.3"/>
    <property type="gene ID" value="Pp3c2_27490"/>
</dbReference>
<dbReference type="CDD" id="cd04301">
    <property type="entry name" value="NAT_SF"/>
    <property type="match status" value="1"/>
</dbReference>
<evidence type="ECO:0000313" key="4">
    <source>
        <dbReference type="Proteomes" id="UP000006727"/>
    </source>
</evidence>
<dbReference type="EnsemblPlants" id="Pp3c2_27490V3.3">
    <property type="protein sequence ID" value="Pp3c2_27490V3.3"/>
    <property type="gene ID" value="Pp3c2_27490"/>
</dbReference>
<evidence type="ECO:0000313" key="3">
    <source>
        <dbReference type="EnsemblPlants" id="Pp3c2_27490V3.1"/>
    </source>
</evidence>
<dbReference type="GeneID" id="112276453"/>
<dbReference type="Pfam" id="PF00583">
    <property type="entry name" value="Acetyltransf_1"/>
    <property type="match status" value="1"/>
</dbReference>
<protein>
    <recommendedName>
        <fullName evidence="1">N-acetyltransferase domain-containing protein</fullName>
    </recommendedName>
</protein>
<dbReference type="EMBL" id="ABEU02000002">
    <property type="protein sequence ID" value="PNR60476.1"/>
    <property type="molecule type" value="Genomic_DNA"/>
</dbReference>
<accession>A9RQM6</accession>
<dbReference type="HOGENOM" id="CLU_013985_23_1_1"/>
<sequence>MATDEAAHVAWRVRTLSPSFSRASSSSLDTALVEEFARLERRIFPKHESLSSSFSQEVKKRNQTMLYVLIGDVVKGEGDTEETADPAKVAGYLMYSWTSLAASITKLAVRETCRKQGYGEALIDAAVQQIRDRRLQCVNLHVDPARSAAVALYKKKGFYVETTIKSYYAADRDAYRMVLQLISPENQ</sequence>
<dbReference type="Gene3D" id="3.40.630.30">
    <property type="match status" value="1"/>
</dbReference>
<dbReference type="eggNOG" id="KOG3139">
    <property type="taxonomic scope" value="Eukaryota"/>
</dbReference>
<organism evidence="2">
    <name type="scientific">Physcomitrium patens</name>
    <name type="common">Spreading-leaved earth moss</name>
    <name type="synonym">Physcomitrella patens</name>
    <dbReference type="NCBI Taxonomy" id="3218"/>
    <lineage>
        <taxon>Eukaryota</taxon>
        <taxon>Viridiplantae</taxon>
        <taxon>Streptophyta</taxon>
        <taxon>Embryophyta</taxon>
        <taxon>Bryophyta</taxon>
        <taxon>Bryophytina</taxon>
        <taxon>Bryopsida</taxon>
        <taxon>Funariidae</taxon>
        <taxon>Funariales</taxon>
        <taxon>Funariaceae</taxon>
        <taxon>Physcomitrium</taxon>
    </lineage>
</organism>